<dbReference type="Gene3D" id="3.40.47.10">
    <property type="match status" value="1"/>
</dbReference>
<keyword evidence="1" id="KW-0808">Transferase</keyword>
<gene>
    <name evidence="1" type="ORF">Q604_UNBC04254G0001</name>
</gene>
<name>W1YH72_9ZZZZ</name>
<proteinExistence type="predicted"/>
<evidence type="ECO:0000313" key="1">
    <source>
        <dbReference type="EMBL" id="ETJ41802.1"/>
    </source>
</evidence>
<comment type="caution">
    <text evidence="1">The sequence shown here is derived from an EMBL/GenBank/DDBJ whole genome shotgun (WGS) entry which is preliminary data.</text>
</comment>
<dbReference type="InterPro" id="IPR016039">
    <property type="entry name" value="Thiolase-like"/>
</dbReference>
<feature type="non-terminal residue" evidence="1">
    <location>
        <position position="1"/>
    </location>
</feature>
<organism evidence="1">
    <name type="scientific">human gut metagenome</name>
    <dbReference type="NCBI Taxonomy" id="408170"/>
    <lineage>
        <taxon>unclassified sequences</taxon>
        <taxon>metagenomes</taxon>
        <taxon>organismal metagenomes</taxon>
    </lineage>
</organism>
<dbReference type="SUPFAM" id="SSF53901">
    <property type="entry name" value="Thiolase-like"/>
    <property type="match status" value="1"/>
</dbReference>
<accession>W1YH72</accession>
<dbReference type="GO" id="GO:0016746">
    <property type="term" value="F:acyltransferase activity"/>
    <property type="evidence" value="ECO:0007669"/>
    <property type="project" value="InterPro"/>
</dbReference>
<dbReference type="AlphaFoldDB" id="W1YH72"/>
<dbReference type="EMBL" id="AZMM01004254">
    <property type="protein sequence ID" value="ETJ41802.1"/>
    <property type="molecule type" value="Genomic_DNA"/>
</dbReference>
<feature type="non-terminal residue" evidence="1">
    <location>
        <position position="71"/>
    </location>
</feature>
<reference evidence="1" key="1">
    <citation type="submission" date="2013-12" db="EMBL/GenBank/DDBJ databases">
        <title>A Varibaculum cambriense genome reconstructed from a premature infant gut community with otherwise low bacterial novelty that shifts toward anaerobic metabolism during the third week of life.</title>
        <authorList>
            <person name="Brown C.T."/>
            <person name="Sharon I."/>
            <person name="Thomas B.C."/>
            <person name="Castelle C.J."/>
            <person name="Morowitz M.J."/>
            <person name="Banfield J.F."/>
        </authorList>
    </citation>
    <scope>NUCLEOTIDE SEQUENCE</scope>
</reference>
<sequence>AHIVSGIMDSAIAGGIESSSLQPERVYASGDDRKGTYKVAQFTPQNQSPLAMLEGAERTIHKHNVTKEDLY</sequence>
<protein>
    <submittedName>
        <fullName evidence="1">Acetyl-CoA acetyltransferase</fullName>
    </submittedName>
</protein>